<dbReference type="GO" id="GO:0005829">
    <property type="term" value="C:cytosol"/>
    <property type="evidence" value="ECO:0007669"/>
    <property type="project" value="TreeGrafter"/>
</dbReference>
<accession>A0A1M5Q4D7</accession>
<dbReference type="InterPro" id="IPR027417">
    <property type="entry name" value="P-loop_NTPase"/>
</dbReference>
<dbReference type="Pfam" id="PF00580">
    <property type="entry name" value="UvrD-helicase"/>
    <property type="match status" value="1"/>
</dbReference>
<evidence type="ECO:0000256" key="3">
    <source>
        <dbReference type="ARBA" id="ARBA00022806"/>
    </source>
</evidence>
<dbReference type="AlphaFoldDB" id="A0A1M5Q4D7"/>
<keyword evidence="1 5" id="KW-0547">Nucleotide-binding</keyword>
<sequence>MNISTITFIVLGAILLSYIYVQQNKKSLQKKIEAERLEKERQKEERIRFELAEAKRLKEKVIVEGMYQDILLANKKFGKFISFKDGYFNNNKLFIWKASVNTLYNDLSKYKIETLKLDNAIVLEVKQLSTNYNTGETIRNTYNKKFIERELKECDTLFSNIEGQSLDEQQRLAVIKDEDNNLVIAGAGSGKTTTVAGKVVYVIDRFKVDPEDILLITFTKKASDEMKHRIKQKMNIDIEVNTFHSFGRKVIGEATNKRSLFGRSLCSVRLFQSVNLIFS</sequence>
<dbReference type="OrthoDB" id="9809039at2"/>
<feature type="binding site" evidence="5">
    <location>
        <begin position="185"/>
        <end position="192"/>
    </location>
    <ligand>
        <name>ATP</name>
        <dbReference type="ChEBI" id="CHEBI:30616"/>
    </ligand>
</feature>
<name>A0A1M5Q4D7_9FLAO</name>
<evidence type="ECO:0000256" key="7">
    <source>
        <dbReference type="SAM" id="Phobius"/>
    </source>
</evidence>
<feature type="transmembrane region" description="Helical" evidence="7">
    <location>
        <begin position="6"/>
        <end position="21"/>
    </location>
</feature>
<dbReference type="GO" id="GO:0003677">
    <property type="term" value="F:DNA binding"/>
    <property type="evidence" value="ECO:0007669"/>
    <property type="project" value="InterPro"/>
</dbReference>
<organism evidence="9 10">
    <name type="scientific">Flavobacterium fluvii</name>
    <dbReference type="NCBI Taxonomy" id="468056"/>
    <lineage>
        <taxon>Bacteria</taxon>
        <taxon>Pseudomonadati</taxon>
        <taxon>Bacteroidota</taxon>
        <taxon>Flavobacteriia</taxon>
        <taxon>Flavobacteriales</taxon>
        <taxon>Flavobacteriaceae</taxon>
        <taxon>Flavobacterium</taxon>
    </lineage>
</organism>
<dbReference type="SUPFAM" id="SSF52540">
    <property type="entry name" value="P-loop containing nucleoside triphosphate hydrolases"/>
    <property type="match status" value="1"/>
</dbReference>
<dbReference type="PROSITE" id="PS51198">
    <property type="entry name" value="UVRD_HELICASE_ATP_BIND"/>
    <property type="match status" value="1"/>
</dbReference>
<evidence type="ECO:0000259" key="8">
    <source>
        <dbReference type="PROSITE" id="PS51198"/>
    </source>
</evidence>
<evidence type="ECO:0000313" key="10">
    <source>
        <dbReference type="Proteomes" id="UP000184516"/>
    </source>
</evidence>
<keyword evidence="7" id="KW-0812">Transmembrane</keyword>
<dbReference type="InterPro" id="IPR014016">
    <property type="entry name" value="UvrD-like_ATP-bd"/>
</dbReference>
<dbReference type="PANTHER" id="PTHR11070:SF63">
    <property type="entry name" value="DNA HELICASE IV"/>
    <property type="match status" value="1"/>
</dbReference>
<dbReference type="PANTHER" id="PTHR11070">
    <property type="entry name" value="UVRD / RECB / PCRA DNA HELICASE FAMILY MEMBER"/>
    <property type="match status" value="1"/>
</dbReference>
<proteinExistence type="predicted"/>
<dbReference type="EMBL" id="FQWB01000020">
    <property type="protein sequence ID" value="SHH08776.1"/>
    <property type="molecule type" value="Genomic_DNA"/>
</dbReference>
<gene>
    <name evidence="9" type="ORF">SAMN05443549_1201</name>
</gene>
<reference evidence="10" key="1">
    <citation type="submission" date="2016-11" db="EMBL/GenBank/DDBJ databases">
        <authorList>
            <person name="Varghese N."/>
            <person name="Submissions S."/>
        </authorList>
    </citation>
    <scope>NUCLEOTIDE SEQUENCE [LARGE SCALE GENOMIC DNA]</scope>
    <source>
        <strain evidence="10">DSM 19978</strain>
    </source>
</reference>
<dbReference type="RefSeq" id="WP_073372083.1">
    <property type="nucleotide sequence ID" value="NZ_FQWB01000020.1"/>
</dbReference>
<dbReference type="Gene3D" id="3.40.50.300">
    <property type="entry name" value="P-loop containing nucleotide triphosphate hydrolases"/>
    <property type="match status" value="1"/>
</dbReference>
<evidence type="ECO:0000256" key="5">
    <source>
        <dbReference type="PROSITE-ProRule" id="PRU00560"/>
    </source>
</evidence>
<dbReference type="Proteomes" id="UP000184516">
    <property type="component" value="Unassembled WGS sequence"/>
</dbReference>
<evidence type="ECO:0000256" key="6">
    <source>
        <dbReference type="SAM" id="Coils"/>
    </source>
</evidence>
<keyword evidence="2 5" id="KW-0378">Hydrolase</keyword>
<keyword evidence="7" id="KW-1133">Transmembrane helix</keyword>
<dbReference type="GO" id="GO:0005524">
    <property type="term" value="F:ATP binding"/>
    <property type="evidence" value="ECO:0007669"/>
    <property type="project" value="UniProtKB-UniRule"/>
</dbReference>
<keyword evidence="6" id="KW-0175">Coiled coil</keyword>
<evidence type="ECO:0000256" key="1">
    <source>
        <dbReference type="ARBA" id="ARBA00022741"/>
    </source>
</evidence>
<keyword evidence="4 5" id="KW-0067">ATP-binding</keyword>
<evidence type="ECO:0000313" key="9">
    <source>
        <dbReference type="EMBL" id="SHH08776.1"/>
    </source>
</evidence>
<keyword evidence="7" id="KW-0472">Membrane</keyword>
<evidence type="ECO:0000256" key="4">
    <source>
        <dbReference type="ARBA" id="ARBA00022840"/>
    </source>
</evidence>
<dbReference type="GO" id="GO:0000725">
    <property type="term" value="P:recombinational repair"/>
    <property type="evidence" value="ECO:0007669"/>
    <property type="project" value="TreeGrafter"/>
</dbReference>
<dbReference type="STRING" id="468056.SAMN05443549_1201"/>
<dbReference type="GO" id="GO:0016787">
    <property type="term" value="F:hydrolase activity"/>
    <property type="evidence" value="ECO:0007669"/>
    <property type="project" value="UniProtKB-UniRule"/>
</dbReference>
<feature type="coiled-coil region" evidence="6">
    <location>
        <begin position="20"/>
        <end position="60"/>
    </location>
</feature>
<keyword evidence="3 5" id="KW-0347">Helicase</keyword>
<dbReference type="GO" id="GO:0043138">
    <property type="term" value="F:3'-5' DNA helicase activity"/>
    <property type="evidence" value="ECO:0007669"/>
    <property type="project" value="TreeGrafter"/>
</dbReference>
<evidence type="ECO:0000256" key="2">
    <source>
        <dbReference type="ARBA" id="ARBA00022801"/>
    </source>
</evidence>
<keyword evidence="10" id="KW-1185">Reference proteome</keyword>
<feature type="domain" description="UvrD-like helicase ATP-binding" evidence="8">
    <location>
        <begin position="164"/>
        <end position="279"/>
    </location>
</feature>
<dbReference type="InterPro" id="IPR000212">
    <property type="entry name" value="DNA_helicase_UvrD/REP"/>
</dbReference>
<protein>
    <submittedName>
        <fullName evidence="9">UvrD/REP helicase N-terminal domain-containing protein</fullName>
    </submittedName>
</protein>